<dbReference type="AlphaFoldDB" id="A0AAU8EVK8"/>
<reference evidence="6" key="1">
    <citation type="submission" date="2024-06" db="EMBL/GenBank/DDBJ databases">
        <title>Biodegradation of dimethachlon by Arthrobacter sp. K5: mechanistic insights and ecological implications.</title>
        <authorList>
            <person name="Hu S."/>
            <person name="Lu P."/>
        </authorList>
    </citation>
    <scope>NUCLEOTIDE SEQUENCE</scope>
    <source>
        <strain evidence="6">K5</strain>
    </source>
</reference>
<dbReference type="Gene3D" id="3.90.1510.10">
    <property type="entry name" value="Glycerate kinase, domain 2"/>
    <property type="match status" value="1"/>
</dbReference>
<dbReference type="InterPro" id="IPR018193">
    <property type="entry name" value="Glyc_kinase_flavodox-like_fold"/>
</dbReference>
<organism evidence="6">
    <name type="scientific">Arthrobacter sp. K5</name>
    <dbReference type="NCBI Taxonomy" id="2839623"/>
    <lineage>
        <taxon>Bacteria</taxon>
        <taxon>Bacillati</taxon>
        <taxon>Actinomycetota</taxon>
        <taxon>Actinomycetes</taxon>
        <taxon>Micrococcales</taxon>
        <taxon>Micrococcaceae</taxon>
        <taxon>Arthrobacter</taxon>
    </lineage>
</organism>
<protein>
    <submittedName>
        <fullName evidence="6">Glycerate kinase</fullName>
        <ecNumber evidence="6">2.7.1.31</ecNumber>
    </submittedName>
</protein>
<dbReference type="InterPro" id="IPR036129">
    <property type="entry name" value="Glycerate_kinase_sf"/>
</dbReference>
<dbReference type="PANTHER" id="PTHR21599:SF0">
    <property type="entry name" value="GLYCERATE KINASE"/>
    <property type="match status" value="1"/>
</dbReference>
<dbReference type="Pfam" id="PF02595">
    <property type="entry name" value="Gly_kinase"/>
    <property type="match status" value="1"/>
</dbReference>
<name>A0AAU8EVK8_9MICC</name>
<dbReference type="PANTHER" id="PTHR21599">
    <property type="entry name" value="GLYCERATE KINASE"/>
    <property type="match status" value="1"/>
</dbReference>
<feature type="region of interest" description="Disordered" evidence="5">
    <location>
        <begin position="29"/>
        <end position="48"/>
    </location>
</feature>
<sequence>MRIVIAPDKFKGSLSAPDVARHLETGLRKGAATADGPGPAGLGTAEGPGTLEVLRIPVADGGEGTLDAAVGSGFTRRRAVVSGPTGQPLTAEFAVRGREAVIEMAVASGLAVLPPSAVSEHDGGRPGSDSARTASSLGTGELIRAALDAGCRQIILGVGGSANTDGGAGVLQGLGARLLDAAGNELPLGGAALAQLAAIDFSGFDARLEESRFILASDVDNPLLGPEGAAAIFGPQKGATAADVGELDAALANFVQVLAAEIGPRAVKAASAPGAGAAGGVGYAAIAALAASRRPGIDVVLEFTRLAERLAGADLVITGEGSLDEQSLLGKTPMGVARAAAAAGVPVLAVCGRTTLTPEQQQTSGFRQVYPLTALESNVEICIAEAGRLLEELGQHIGVHLTDSAYTKEPLNV</sequence>
<keyword evidence="2 4" id="KW-0808">Transferase</keyword>
<evidence type="ECO:0000256" key="3">
    <source>
        <dbReference type="ARBA" id="ARBA00022777"/>
    </source>
</evidence>
<evidence type="ECO:0000256" key="4">
    <source>
        <dbReference type="PIRNR" id="PIRNR006078"/>
    </source>
</evidence>
<dbReference type="NCBIfam" id="TIGR00045">
    <property type="entry name" value="glycerate kinase"/>
    <property type="match status" value="1"/>
</dbReference>
<evidence type="ECO:0000256" key="2">
    <source>
        <dbReference type="ARBA" id="ARBA00022679"/>
    </source>
</evidence>
<dbReference type="EMBL" id="CP159279">
    <property type="protein sequence ID" value="XCH13494.1"/>
    <property type="molecule type" value="Genomic_DNA"/>
</dbReference>
<dbReference type="GO" id="GO:0008887">
    <property type="term" value="F:glycerate kinase activity"/>
    <property type="evidence" value="ECO:0007669"/>
    <property type="project" value="UniProtKB-UniRule"/>
</dbReference>
<dbReference type="EC" id="2.7.1.31" evidence="6"/>
<comment type="similarity">
    <text evidence="1 4">Belongs to the glycerate kinase type-1 family.</text>
</comment>
<dbReference type="SUPFAM" id="SSF110738">
    <property type="entry name" value="Glycerate kinase I"/>
    <property type="match status" value="1"/>
</dbReference>
<evidence type="ECO:0000256" key="5">
    <source>
        <dbReference type="SAM" id="MobiDB-lite"/>
    </source>
</evidence>
<dbReference type="InterPro" id="IPR004381">
    <property type="entry name" value="Glycerate_kinase"/>
</dbReference>
<evidence type="ECO:0000313" key="6">
    <source>
        <dbReference type="EMBL" id="XCH13494.1"/>
    </source>
</evidence>
<dbReference type="RefSeq" id="WP_003806264.1">
    <property type="nucleotide sequence ID" value="NZ_CP159279.1"/>
</dbReference>
<keyword evidence="3 4" id="KW-0418">Kinase</keyword>
<dbReference type="Gene3D" id="3.40.50.10350">
    <property type="entry name" value="Glycerate kinase, domain 1"/>
    <property type="match status" value="1"/>
</dbReference>
<gene>
    <name evidence="6" type="ORF">ABRP34_11110</name>
</gene>
<dbReference type="GO" id="GO:0031388">
    <property type="term" value="P:organic acid phosphorylation"/>
    <property type="evidence" value="ECO:0007669"/>
    <property type="project" value="UniProtKB-UniRule"/>
</dbReference>
<proteinExistence type="inferred from homology"/>
<accession>A0AAU8EVK8</accession>
<dbReference type="InterPro" id="IPR018197">
    <property type="entry name" value="Glycerate_kinase_RE-like"/>
</dbReference>
<dbReference type="PIRSF" id="PIRSF006078">
    <property type="entry name" value="GlxK"/>
    <property type="match status" value="1"/>
</dbReference>
<evidence type="ECO:0000256" key="1">
    <source>
        <dbReference type="ARBA" id="ARBA00006284"/>
    </source>
</evidence>